<reference evidence="2 3" key="1">
    <citation type="journal article" date="2012" name="G3 (Bethesda)">
        <title>Pichia sorbitophila, an interspecies yeast hybrid reveals early steps of genome resolution following polyploidization.</title>
        <authorList>
            <person name="Leh Louis V."/>
            <person name="Despons L."/>
            <person name="Friedrich A."/>
            <person name="Martin T."/>
            <person name="Durrens P."/>
            <person name="Casaregola S."/>
            <person name="Neuveglise C."/>
            <person name="Fairhead C."/>
            <person name="Marck C."/>
            <person name="Cruz J.A."/>
            <person name="Straub M.L."/>
            <person name="Kugler V."/>
            <person name="Sacerdot C."/>
            <person name="Uzunov Z."/>
            <person name="Thierry A."/>
            <person name="Weiss S."/>
            <person name="Bleykasten C."/>
            <person name="De Montigny J."/>
            <person name="Jacques N."/>
            <person name="Jung P."/>
            <person name="Lemaire M."/>
            <person name="Mallet S."/>
            <person name="Morel G."/>
            <person name="Richard G.F."/>
            <person name="Sarkar A."/>
            <person name="Savel G."/>
            <person name="Schacherer J."/>
            <person name="Seret M.L."/>
            <person name="Talla E."/>
            <person name="Samson G."/>
            <person name="Jubin C."/>
            <person name="Poulain J."/>
            <person name="Vacherie B."/>
            <person name="Barbe V."/>
            <person name="Pelletier E."/>
            <person name="Sherman D.J."/>
            <person name="Westhof E."/>
            <person name="Weissenbach J."/>
            <person name="Baret P.V."/>
            <person name="Wincker P."/>
            <person name="Gaillardin C."/>
            <person name="Dujon B."/>
            <person name="Souciet J.L."/>
        </authorList>
    </citation>
    <scope>NUCLEOTIDE SEQUENCE [LARGE SCALE GENOMIC DNA]</scope>
    <source>
        <strain evidence="3">ATCC MYA-4447 / BCRC 22081 / CBS 7064 / NBRC 10061 / NRRL Y-12695</strain>
    </source>
</reference>
<feature type="compositionally biased region" description="Basic residues" evidence="1">
    <location>
        <begin position="411"/>
        <end position="420"/>
    </location>
</feature>
<dbReference type="STRING" id="559304.G8YCK7"/>
<evidence type="ECO:0000256" key="1">
    <source>
        <dbReference type="SAM" id="MobiDB-lite"/>
    </source>
</evidence>
<feature type="region of interest" description="Disordered" evidence="1">
    <location>
        <begin position="197"/>
        <end position="292"/>
    </location>
</feature>
<dbReference type="Proteomes" id="UP000005222">
    <property type="component" value="Chromosome J"/>
</dbReference>
<feature type="region of interest" description="Disordered" evidence="1">
    <location>
        <begin position="312"/>
        <end position="420"/>
    </location>
</feature>
<feature type="compositionally biased region" description="Polar residues" evidence="1">
    <location>
        <begin position="153"/>
        <end position="170"/>
    </location>
</feature>
<feature type="compositionally biased region" description="Polar residues" evidence="1">
    <location>
        <begin position="312"/>
        <end position="356"/>
    </location>
</feature>
<dbReference type="AlphaFoldDB" id="G8YCK7"/>
<protein>
    <submittedName>
        <fullName evidence="2">Piso0_002426 protein</fullName>
    </submittedName>
</protein>
<accession>G8YCK7</accession>
<feature type="region of interest" description="Disordered" evidence="1">
    <location>
        <begin position="134"/>
        <end position="176"/>
    </location>
</feature>
<proteinExistence type="predicted"/>
<sequence>MNNTSDITGPGLVNLVKTHKTTIESTHRYEMFGRNCRTIYMDPFLGEYGDTFSRPGYVRPDPELLLEQLDESRVREANLRSVVSELRERECYYQDVVKQFQLRDAKLQSQIRGLQESLSETRKEAQKAIKEAEKARREARSAAEGKEKDSCCSEPTSCTQCPEKSTSQKPAPQEIRLPVESFLSDLIREFTGVNIKPNNLHTYNRESEKERLDEQVRRQEEERKKEERKKEERKKEERLIKQREEEERQRKQKEQEERQRKQKEEQQRKEHKKQEEAKLRNNPESAATNPLDDNVQKFMALLVSSLQAQQPYNPLFQNPTFSIYQPETSSNVKSNAGSDSKSQRARTSVHSAVSTPEDSEAENESISSMPASPVQRPQEGSTKPSSDSLSSSNLHKHPSMEEVEDEEFVTLRKKTSSQSQ</sequence>
<dbReference type="EMBL" id="FO082050">
    <property type="protein sequence ID" value="CCE82688.1"/>
    <property type="molecule type" value="Genomic_DNA"/>
</dbReference>
<dbReference type="HOGENOM" id="CLU_689091_0_0_1"/>
<feature type="compositionally biased region" description="Low complexity" evidence="1">
    <location>
        <begin position="381"/>
        <end position="392"/>
    </location>
</feature>
<gene>
    <name evidence="2" type="primary">Piso0_002426</name>
    <name evidence="2" type="ORF">GNLVRS01_PISO0J11735g</name>
</gene>
<dbReference type="InParanoid" id="G8YCK7"/>
<feature type="compositionally biased region" description="Basic and acidic residues" evidence="1">
    <location>
        <begin position="134"/>
        <end position="151"/>
    </location>
</feature>
<name>G8YCK7_PICSO</name>
<evidence type="ECO:0000313" key="3">
    <source>
        <dbReference type="Proteomes" id="UP000005222"/>
    </source>
</evidence>
<organism evidence="2 3">
    <name type="scientific">Pichia sorbitophila (strain ATCC MYA-4447 / BCRC 22081 / CBS 7064 / NBRC 10061 / NRRL Y-12695)</name>
    <name type="common">Hybrid yeast</name>
    <dbReference type="NCBI Taxonomy" id="559304"/>
    <lineage>
        <taxon>Eukaryota</taxon>
        <taxon>Fungi</taxon>
        <taxon>Dikarya</taxon>
        <taxon>Ascomycota</taxon>
        <taxon>Saccharomycotina</taxon>
        <taxon>Pichiomycetes</taxon>
        <taxon>Debaryomycetaceae</taxon>
        <taxon>Millerozyma</taxon>
    </lineage>
</organism>
<keyword evidence="3" id="KW-1185">Reference proteome</keyword>
<feature type="compositionally biased region" description="Basic and acidic residues" evidence="1">
    <location>
        <begin position="203"/>
        <end position="281"/>
    </location>
</feature>
<evidence type="ECO:0000313" key="2">
    <source>
        <dbReference type="EMBL" id="CCE82688.1"/>
    </source>
</evidence>
<dbReference type="OrthoDB" id="4093878at2759"/>